<dbReference type="PANTHER" id="PTHR33887">
    <property type="entry name" value="PB1 DOMAIN-CONTAINING PROTEIN"/>
    <property type="match status" value="1"/>
</dbReference>
<gene>
    <name evidence="2" type="ORF">XAT740_LOCUS41759</name>
</gene>
<evidence type="ECO:0000313" key="2">
    <source>
        <dbReference type="EMBL" id="CAF1535074.1"/>
    </source>
</evidence>
<reference evidence="2" key="1">
    <citation type="submission" date="2021-02" db="EMBL/GenBank/DDBJ databases">
        <authorList>
            <person name="Nowell W R."/>
        </authorList>
    </citation>
    <scope>NUCLEOTIDE SEQUENCE</scope>
</reference>
<proteinExistence type="predicted"/>
<name>A0A815VUQ7_ADIRI</name>
<dbReference type="PANTHER" id="PTHR33887:SF5">
    <property type="entry name" value="PB1 DOMAIN-CONTAINING PROTEIN"/>
    <property type="match status" value="1"/>
</dbReference>
<dbReference type="Pfam" id="PF15874">
    <property type="entry name" value="Il2rg"/>
    <property type="match status" value="1"/>
</dbReference>
<feature type="region of interest" description="Disordered" evidence="1">
    <location>
        <begin position="1"/>
        <end position="33"/>
    </location>
</feature>
<protein>
    <submittedName>
        <fullName evidence="2">Uncharacterized protein</fullName>
    </submittedName>
</protein>
<organism evidence="2 3">
    <name type="scientific">Adineta ricciae</name>
    <name type="common">Rotifer</name>
    <dbReference type="NCBI Taxonomy" id="249248"/>
    <lineage>
        <taxon>Eukaryota</taxon>
        <taxon>Metazoa</taxon>
        <taxon>Spiralia</taxon>
        <taxon>Gnathifera</taxon>
        <taxon>Rotifera</taxon>
        <taxon>Eurotatoria</taxon>
        <taxon>Bdelloidea</taxon>
        <taxon>Adinetida</taxon>
        <taxon>Adinetidae</taxon>
        <taxon>Adineta</taxon>
    </lineage>
</organism>
<evidence type="ECO:0000256" key="1">
    <source>
        <dbReference type="SAM" id="MobiDB-lite"/>
    </source>
</evidence>
<dbReference type="Proteomes" id="UP000663828">
    <property type="component" value="Unassembled WGS sequence"/>
</dbReference>
<sequence length="202" mass="22527">MTVTAHSSGHRRLHNQSHLSNANSNPNVSLGDSSNLSDSFSASPLTMIPLVTITYCNPSFSQDNQQLLVNSYATCRRLLDHMKSNIGIHSNETIDLIDHDGKLKELSTHLDEYATQFLTARSTYYILKVEIDTTTGEKRYAPNFSLDQLDQRLCIVLTNTLNALNKSSSKPKRISGTVRQYVASLPTTATNQSKTKRTPNRK</sequence>
<keyword evidence="3" id="KW-1185">Reference proteome</keyword>
<dbReference type="InterPro" id="IPR039471">
    <property type="entry name" value="CXorf65-like"/>
</dbReference>
<dbReference type="AlphaFoldDB" id="A0A815VUQ7"/>
<accession>A0A815VUQ7</accession>
<evidence type="ECO:0000313" key="3">
    <source>
        <dbReference type="Proteomes" id="UP000663828"/>
    </source>
</evidence>
<dbReference type="EMBL" id="CAJNOR010004917">
    <property type="protein sequence ID" value="CAF1535074.1"/>
    <property type="molecule type" value="Genomic_DNA"/>
</dbReference>
<comment type="caution">
    <text evidence="2">The sequence shown here is derived from an EMBL/GenBank/DDBJ whole genome shotgun (WGS) entry which is preliminary data.</text>
</comment>
<feature type="compositionally biased region" description="Polar residues" evidence="1">
    <location>
        <begin position="16"/>
        <end position="28"/>
    </location>
</feature>